<dbReference type="AlphaFoldDB" id="A1BD80"/>
<proteinExistence type="predicted"/>
<name>A1BD80_CHLPD</name>
<dbReference type="RefSeq" id="WP_011744193.1">
    <property type="nucleotide sequence ID" value="NC_008639.1"/>
</dbReference>
<evidence type="ECO:0000313" key="1">
    <source>
        <dbReference type="EMBL" id="ABL64357.1"/>
    </source>
</evidence>
<evidence type="ECO:0000313" key="2">
    <source>
        <dbReference type="Proteomes" id="UP000008701"/>
    </source>
</evidence>
<dbReference type="Proteomes" id="UP000008701">
    <property type="component" value="Chromosome"/>
</dbReference>
<dbReference type="HOGENOM" id="CLU_1494941_0_0_10"/>
<dbReference type="KEGG" id="cph:Cpha266_0295"/>
<dbReference type="eggNOG" id="ENOG5032VF6">
    <property type="taxonomic scope" value="Bacteria"/>
</dbReference>
<protein>
    <recommendedName>
        <fullName evidence="3">Lipoprotein</fullName>
    </recommendedName>
</protein>
<dbReference type="OrthoDB" id="597608at2"/>
<sequence length="183" mass="19428" precursor="true">MRPAHIIRILPLCAFLLISGCSGNSSKQSESSSGNASVQQQASKIIEPGDLITAKDAETMLGEPVKPAEKTDNQVVGQKLCLYNPINTGSSEFLQVGLTQDAFMPPQGISSASIYKSLKDNFEGMRTDVKGVGDEAFIATGGIYILTDGYYIQIGAGNSSNETVRNKLIEAGKIAVAKLNTLK</sequence>
<dbReference type="EMBL" id="CP000492">
    <property type="protein sequence ID" value="ABL64357.1"/>
    <property type="molecule type" value="Genomic_DNA"/>
</dbReference>
<reference evidence="1 2" key="1">
    <citation type="submission" date="2006-12" db="EMBL/GenBank/DDBJ databases">
        <title>Complete sequence of Chlorobium phaeobacteroides DSM 266.</title>
        <authorList>
            <consortium name="US DOE Joint Genome Institute"/>
            <person name="Copeland A."/>
            <person name="Lucas S."/>
            <person name="Lapidus A."/>
            <person name="Barry K."/>
            <person name="Detter J.C."/>
            <person name="Glavina del Rio T."/>
            <person name="Hammon N."/>
            <person name="Israni S."/>
            <person name="Pitluck S."/>
            <person name="Goltsman E."/>
            <person name="Schmutz J."/>
            <person name="Larimer F."/>
            <person name="Land M."/>
            <person name="Hauser L."/>
            <person name="Mikhailova N."/>
            <person name="Li T."/>
            <person name="Overmann J."/>
            <person name="Bryant D.A."/>
            <person name="Richardson P."/>
        </authorList>
    </citation>
    <scope>NUCLEOTIDE SEQUENCE [LARGE SCALE GENOMIC DNA]</scope>
    <source>
        <strain evidence="1 2">DSM 266</strain>
    </source>
</reference>
<accession>A1BD80</accession>
<gene>
    <name evidence="1" type="ordered locus">Cpha266_0295</name>
</gene>
<dbReference type="PROSITE" id="PS51257">
    <property type="entry name" value="PROKAR_LIPOPROTEIN"/>
    <property type="match status" value="1"/>
</dbReference>
<organism evidence="1 2">
    <name type="scientific">Chlorobium phaeobacteroides (strain DSM 266 / SMG 266 / 2430)</name>
    <dbReference type="NCBI Taxonomy" id="290317"/>
    <lineage>
        <taxon>Bacteria</taxon>
        <taxon>Pseudomonadati</taxon>
        <taxon>Chlorobiota</taxon>
        <taxon>Chlorobiia</taxon>
        <taxon>Chlorobiales</taxon>
        <taxon>Chlorobiaceae</taxon>
        <taxon>Chlorobium/Pelodictyon group</taxon>
        <taxon>Chlorobium</taxon>
    </lineage>
</organism>
<keyword evidence="2" id="KW-1185">Reference proteome</keyword>
<evidence type="ECO:0008006" key="3">
    <source>
        <dbReference type="Google" id="ProtNLM"/>
    </source>
</evidence>